<gene>
    <name evidence="2" type="ORF">PSIN1315_LOCUS4605</name>
</gene>
<organism evidence="2">
    <name type="scientific">Prasinoderma singulare</name>
    <dbReference type="NCBI Taxonomy" id="676789"/>
    <lineage>
        <taxon>Eukaryota</taxon>
        <taxon>Viridiplantae</taxon>
        <taxon>Prasinodermophyta</taxon>
        <taxon>Prasinodermophyceae</taxon>
        <taxon>Prasinodermales</taxon>
        <taxon>Prasinodermaceae</taxon>
        <taxon>Prasinoderma</taxon>
    </lineage>
</organism>
<reference evidence="2" key="1">
    <citation type="submission" date="2021-01" db="EMBL/GenBank/DDBJ databases">
        <authorList>
            <person name="Corre E."/>
            <person name="Pelletier E."/>
            <person name="Niang G."/>
            <person name="Scheremetjew M."/>
            <person name="Finn R."/>
            <person name="Kale V."/>
            <person name="Holt S."/>
            <person name="Cochrane G."/>
            <person name="Meng A."/>
            <person name="Brown T."/>
            <person name="Cohen L."/>
        </authorList>
    </citation>
    <scope>NUCLEOTIDE SEQUENCE</scope>
    <source>
        <strain evidence="2">RCC927</strain>
    </source>
</reference>
<evidence type="ECO:0000313" key="2">
    <source>
        <dbReference type="EMBL" id="CAE0133728.1"/>
    </source>
</evidence>
<dbReference type="Gene3D" id="3.10.110.10">
    <property type="entry name" value="Ubiquitin Conjugating Enzyme"/>
    <property type="match status" value="1"/>
</dbReference>
<protein>
    <recommendedName>
        <fullName evidence="3">UBC core domain-containing protein</fullName>
    </recommendedName>
</protein>
<evidence type="ECO:0000256" key="1">
    <source>
        <dbReference type="SAM" id="MobiDB-lite"/>
    </source>
</evidence>
<feature type="region of interest" description="Disordered" evidence="1">
    <location>
        <begin position="1"/>
        <end position="57"/>
    </location>
</feature>
<dbReference type="InterPro" id="IPR016135">
    <property type="entry name" value="UBQ-conjugating_enzyme/RWD"/>
</dbReference>
<dbReference type="EMBL" id="HBHY01007131">
    <property type="protein sequence ID" value="CAE0133728.1"/>
    <property type="molecule type" value="Transcribed_RNA"/>
</dbReference>
<name>A0A7S3FB27_9VIRI</name>
<dbReference type="AlphaFoldDB" id="A0A7S3FB27"/>
<evidence type="ECO:0008006" key="3">
    <source>
        <dbReference type="Google" id="ProtNLM"/>
    </source>
</evidence>
<dbReference type="SUPFAM" id="SSF54495">
    <property type="entry name" value="UBC-like"/>
    <property type="match status" value="1"/>
</dbReference>
<feature type="compositionally biased region" description="Low complexity" evidence="1">
    <location>
        <begin position="17"/>
        <end position="27"/>
    </location>
</feature>
<dbReference type="CDD" id="cd23802">
    <property type="entry name" value="UBCc_UBE2Q"/>
    <property type="match status" value="1"/>
</dbReference>
<accession>A0A7S3FB27</accession>
<sequence length="338" mass="36322">MVEMVDLTFDDDDETRALSGAGASRSAPTTTSTCRAAGTRLPAGDGSTGGSTGGSRAARTAEEVIVLSDDSDGGIPIVDVKTKKRARPASDSAGAPDEMQMVAPARKLRDKPKPKGKASGEGQHARDALPAWTGLRGERRLVAEFRALLQETERWALGAPCGPARLRCLEYVGERLDVWRLALADFDDDLAEGRALNDDLRRWAAANPTKAEHGAAMTFEVGFPREYPAAPFFLRLVRPRMQMYTGHVTAGGAICIQALTQGTAPSCWQQAFSVQGILQLVATNLLDPERVMVRTRTGPGGMSGPARVDFRLASSEYGEGEARAAFARMLEHHRTSGW</sequence>
<proteinExistence type="predicted"/>